<comment type="caution">
    <text evidence="2">The sequence shown here is derived from an EMBL/GenBank/DDBJ whole genome shotgun (WGS) entry which is preliminary data.</text>
</comment>
<dbReference type="EMBL" id="AONH01000007">
    <property type="protein sequence ID" value="KGM88550.1"/>
    <property type="molecule type" value="Genomic_DNA"/>
</dbReference>
<evidence type="ECO:0000313" key="3">
    <source>
        <dbReference type="Proteomes" id="UP000030021"/>
    </source>
</evidence>
<protein>
    <recommendedName>
        <fullName evidence="4">DUF2059 domain-containing protein</fullName>
    </recommendedName>
</protein>
<organism evidence="2 3">
    <name type="scientific">Roseovarius mucosus DSM 17069</name>
    <dbReference type="NCBI Taxonomy" id="1288298"/>
    <lineage>
        <taxon>Bacteria</taxon>
        <taxon>Pseudomonadati</taxon>
        <taxon>Pseudomonadota</taxon>
        <taxon>Alphaproteobacteria</taxon>
        <taxon>Rhodobacterales</taxon>
        <taxon>Roseobacteraceae</taxon>
        <taxon>Roseovarius</taxon>
    </lineage>
</organism>
<evidence type="ECO:0000313" key="2">
    <source>
        <dbReference type="EMBL" id="KGM88550.1"/>
    </source>
</evidence>
<gene>
    <name evidence="2" type="ORF">rosmuc_01384</name>
</gene>
<dbReference type="PATRIC" id="fig|1288298.3.peg.1396"/>
<dbReference type="RefSeq" id="WP_037271337.1">
    <property type="nucleotide sequence ID" value="NZ_KN293978.2"/>
</dbReference>
<accession>A0A0A0HMW6</accession>
<dbReference type="eggNOG" id="ENOG5033F44">
    <property type="taxonomic scope" value="Bacteria"/>
</dbReference>
<dbReference type="HOGENOM" id="CLU_075051_0_0_5"/>
<name>A0A0A0HMW6_9RHOB</name>
<evidence type="ECO:0008006" key="4">
    <source>
        <dbReference type="Google" id="ProtNLM"/>
    </source>
</evidence>
<dbReference type="OrthoDB" id="7841298at2"/>
<dbReference type="Proteomes" id="UP000030021">
    <property type="component" value="Unassembled WGS sequence"/>
</dbReference>
<dbReference type="STRING" id="215743.ROSMUCSMR3_00374"/>
<keyword evidence="1" id="KW-0732">Signal</keyword>
<reference evidence="2 3" key="1">
    <citation type="submission" date="2013-01" db="EMBL/GenBank/DDBJ databases">
        <authorList>
            <person name="Fiebig A."/>
            <person name="Goeker M."/>
            <person name="Klenk H.-P.P."/>
        </authorList>
    </citation>
    <scope>NUCLEOTIDE SEQUENCE [LARGE SCALE GENOMIC DNA]</scope>
    <source>
        <strain evidence="2 3">DSM 17069</strain>
    </source>
</reference>
<dbReference type="AlphaFoldDB" id="A0A0A0HMW6"/>
<proteinExistence type="predicted"/>
<feature type="chain" id="PRO_5001963324" description="DUF2059 domain-containing protein" evidence="1">
    <location>
        <begin position="21"/>
        <end position="268"/>
    </location>
</feature>
<sequence>MRAVLFACAALLLAALPLRAGEIDRLMAALHFEETVEIMRAEGLRYGGDVGDEMLSTVERARWDRVVGRVYDVERMLAQVQSRFARAMEGADTGPLLGFFEGQGAEVVALEIAGRRALLDDGTEAAAEARYAELAAADAPIVRHVATLIDDSDLIERNVAGALNANLGFYRGLADGGGLDLSEEEMLAEIWAQEPEMREETRDWMQAYLTMAYQPLAQEVLEAYIALYRSAEGQQLNRALFAAFDAMYEELSYQLGLATALTMEGEDL</sequence>
<feature type="signal peptide" evidence="1">
    <location>
        <begin position="1"/>
        <end position="20"/>
    </location>
</feature>
<evidence type="ECO:0000256" key="1">
    <source>
        <dbReference type="SAM" id="SignalP"/>
    </source>
</evidence>